<proteinExistence type="predicted"/>
<feature type="region of interest" description="Disordered" evidence="1">
    <location>
        <begin position="356"/>
        <end position="385"/>
    </location>
</feature>
<feature type="compositionally biased region" description="Acidic residues" evidence="1">
    <location>
        <begin position="372"/>
        <end position="382"/>
    </location>
</feature>
<dbReference type="SUPFAM" id="SSF64268">
    <property type="entry name" value="PX domain"/>
    <property type="match status" value="2"/>
</dbReference>
<name>A0ABN8D0B5_9STRA</name>
<evidence type="ECO:0000313" key="3">
    <source>
        <dbReference type="EMBL" id="CAH0518775.1"/>
    </source>
</evidence>
<dbReference type="InterPro" id="IPR036871">
    <property type="entry name" value="PX_dom_sf"/>
</dbReference>
<feature type="domain" description="PX" evidence="2">
    <location>
        <begin position="121"/>
        <end position="288"/>
    </location>
</feature>
<feature type="region of interest" description="Disordered" evidence="1">
    <location>
        <begin position="475"/>
        <end position="516"/>
    </location>
</feature>
<gene>
    <name evidence="3" type="ORF">PBS001_LOCUS5332</name>
</gene>
<dbReference type="InterPro" id="IPR001683">
    <property type="entry name" value="PX_dom"/>
</dbReference>
<dbReference type="PROSITE" id="PS50195">
    <property type="entry name" value="PX"/>
    <property type="match status" value="1"/>
</dbReference>
<keyword evidence="4" id="KW-1185">Reference proteome</keyword>
<dbReference type="EMBL" id="CAKLCB010000267">
    <property type="protein sequence ID" value="CAH0518775.1"/>
    <property type="molecule type" value="Genomic_DNA"/>
</dbReference>
<reference evidence="3 4" key="1">
    <citation type="submission" date="2021-11" db="EMBL/GenBank/DDBJ databases">
        <authorList>
            <person name="Islam A."/>
            <person name="Islam S."/>
            <person name="Flora M.S."/>
            <person name="Rahman M."/>
            <person name="Ziaur R.M."/>
            <person name="Epstein J.H."/>
            <person name="Hassan M."/>
            <person name="Klassen M."/>
            <person name="Woodard K."/>
            <person name="Webb A."/>
            <person name="Webby R.J."/>
            <person name="El Zowalaty M.E."/>
        </authorList>
    </citation>
    <scope>NUCLEOTIDE SEQUENCE [LARGE SCALE GENOMIC DNA]</scope>
    <source>
        <strain evidence="3">Pbs1</strain>
    </source>
</reference>
<evidence type="ECO:0000313" key="4">
    <source>
        <dbReference type="Proteomes" id="UP001158986"/>
    </source>
</evidence>
<protein>
    <recommendedName>
        <fullName evidence="2">PX domain-containing protein</fullName>
    </recommendedName>
</protein>
<dbReference type="Gene3D" id="3.30.1520.10">
    <property type="entry name" value="Phox-like domain"/>
    <property type="match status" value="1"/>
</dbReference>
<organism evidence="3 4">
    <name type="scientific">Peronospora belbahrii</name>
    <dbReference type="NCBI Taxonomy" id="622444"/>
    <lineage>
        <taxon>Eukaryota</taxon>
        <taxon>Sar</taxon>
        <taxon>Stramenopiles</taxon>
        <taxon>Oomycota</taxon>
        <taxon>Peronosporomycetes</taxon>
        <taxon>Peronosporales</taxon>
        <taxon>Peronosporaceae</taxon>
        <taxon>Peronospora</taxon>
    </lineage>
</organism>
<accession>A0ABN8D0B5</accession>
<evidence type="ECO:0000256" key="1">
    <source>
        <dbReference type="SAM" id="MobiDB-lite"/>
    </source>
</evidence>
<dbReference type="Proteomes" id="UP001158986">
    <property type="component" value="Unassembled WGS sequence"/>
</dbReference>
<sequence length="516" mass="58902">MRIVVTLDLQLHVTSRMTTISFWPARRPVDGDPNTATFNKRLLYSNSPVKRYSSRNVSDSNASCVGYRGLRSCDIIMDLETGKQSSGSRFQRTARNLPRLINPVPVRITRCILGFTADTMNSSTNELSASITSALALKPSTVYILRVMNNKTRQSWHIRRCFSEFCELREKLLALIDDQMATYLTSLEVDNVESSIYNTKSNISSSVSSYSSYRGGKYQQYSAPLPSDRFCYVFKHFPPRKLFGSRSKRVIEARCLALNRFLQQALDVVEVVRQRRLTAICFSMMTHIECFLESKAHQPVARVAPSCSVGSTIDTFARQEPTSPSAATRTSAVVSLTPGFHNYPLVPTRAFTMTQNDHRRQSNTSQHYCSTDSDDDGGSNEEEAQRFNNFDFTQRFYREFGRRVERAPKCSDDLDDDDEMQIIKKTWSAMSESDFRERKLHHSGSHFSMLESGHMSIRTSAKRIEIASIHYSDVSKAESKPIRKTSQPAFYRRERQAHRSQASYRVSVQPDLKEKM</sequence>
<comment type="caution">
    <text evidence="3">The sequence shown here is derived from an EMBL/GenBank/DDBJ whole genome shotgun (WGS) entry which is preliminary data.</text>
</comment>
<feature type="compositionally biased region" description="Polar residues" evidence="1">
    <location>
        <begin position="362"/>
        <end position="371"/>
    </location>
</feature>
<dbReference type="CDD" id="cd06093">
    <property type="entry name" value="PX_domain"/>
    <property type="match status" value="1"/>
</dbReference>
<evidence type="ECO:0000259" key="2">
    <source>
        <dbReference type="PROSITE" id="PS50195"/>
    </source>
</evidence>